<accession>A0ABU9NI38</accession>
<dbReference type="RefSeq" id="WP_342690144.1">
    <property type="nucleotide sequence ID" value="NZ_JBCGDP010000001.1"/>
</dbReference>
<evidence type="ECO:0000313" key="1">
    <source>
        <dbReference type="EMBL" id="MEM0574988.1"/>
    </source>
</evidence>
<sequence>MMTINIVNKNCWQNSQQFLNINQKNNILVLVFAFFMYACSPKNEYQLHTIRVNNGWGYTIKLGGKTIIKQTIIPVISEEKSFVSEKDALKLGTLVVDKLNHDLSPTVTKKDIILLAIKI</sequence>
<organism evidence="1 2">
    <name type="scientific">Flavobacterium polysaccharolyticum</name>
    <dbReference type="NCBI Taxonomy" id="3133148"/>
    <lineage>
        <taxon>Bacteria</taxon>
        <taxon>Pseudomonadati</taxon>
        <taxon>Bacteroidota</taxon>
        <taxon>Flavobacteriia</taxon>
        <taxon>Flavobacteriales</taxon>
        <taxon>Flavobacteriaceae</taxon>
        <taxon>Flavobacterium</taxon>
    </lineage>
</organism>
<proteinExistence type="predicted"/>
<dbReference type="EMBL" id="JBCGDP010000001">
    <property type="protein sequence ID" value="MEM0574988.1"/>
    <property type="molecule type" value="Genomic_DNA"/>
</dbReference>
<dbReference type="Proteomes" id="UP001468798">
    <property type="component" value="Unassembled WGS sequence"/>
</dbReference>
<protein>
    <submittedName>
        <fullName evidence="1">DUF4907 domain-containing protein</fullName>
    </submittedName>
</protein>
<name>A0ABU9NI38_9FLAO</name>
<comment type="caution">
    <text evidence="1">The sequence shown here is derived from an EMBL/GenBank/DDBJ whole genome shotgun (WGS) entry which is preliminary data.</text>
</comment>
<reference evidence="1 2" key="1">
    <citation type="submission" date="2024-03" db="EMBL/GenBank/DDBJ databases">
        <title>Two novel species of the genus Flavobacterium exhibiting potentially degradation of complex polysaccharides.</title>
        <authorList>
            <person name="Lian X."/>
        </authorList>
    </citation>
    <scope>NUCLEOTIDE SEQUENCE [LARGE SCALE GENOMIC DNA]</scope>
    <source>
        <strain evidence="1 2">N6</strain>
    </source>
</reference>
<keyword evidence="2" id="KW-1185">Reference proteome</keyword>
<dbReference type="InterPro" id="IPR032593">
    <property type="entry name" value="DUF4907"/>
</dbReference>
<evidence type="ECO:0000313" key="2">
    <source>
        <dbReference type="Proteomes" id="UP001468798"/>
    </source>
</evidence>
<gene>
    <name evidence="1" type="ORF">WFZ86_00590</name>
</gene>
<dbReference type="Pfam" id="PF16250">
    <property type="entry name" value="DUF4907"/>
    <property type="match status" value="1"/>
</dbReference>